<keyword evidence="7 9" id="KW-0460">Magnesium</keyword>
<dbReference type="GO" id="GO:0009102">
    <property type="term" value="P:biotin biosynthetic process"/>
    <property type="evidence" value="ECO:0007669"/>
    <property type="project" value="UniProtKB-UniRule"/>
</dbReference>
<organism evidence="11">
    <name type="scientific">Thermosulfurimonas dismutans</name>
    <dbReference type="NCBI Taxonomy" id="999894"/>
    <lineage>
        <taxon>Bacteria</taxon>
        <taxon>Pseudomonadati</taxon>
        <taxon>Thermodesulfobacteriota</taxon>
        <taxon>Thermodesulfobacteria</taxon>
        <taxon>Thermodesulfobacteriales</taxon>
        <taxon>Thermodesulfobacteriaceae</taxon>
        <taxon>Thermosulfurimonas</taxon>
    </lineage>
</organism>
<dbReference type="Proteomes" id="UP000886043">
    <property type="component" value="Unassembled WGS sequence"/>
</dbReference>
<feature type="active site" evidence="9">
    <location>
        <position position="40"/>
    </location>
</feature>
<comment type="pathway">
    <text evidence="9">Cofactor biosynthesis; biotin biosynthesis; biotin from 7,8-diaminononanoate: step 1/2.</text>
</comment>
<feature type="region of interest" description="Disordered" evidence="10">
    <location>
        <begin position="210"/>
        <end position="230"/>
    </location>
</feature>
<feature type="binding site" evidence="9">
    <location>
        <position position="64"/>
    </location>
    <ligand>
        <name>ATP</name>
        <dbReference type="ChEBI" id="CHEBI:30616"/>
    </ligand>
</feature>
<evidence type="ECO:0000256" key="10">
    <source>
        <dbReference type="SAM" id="MobiDB-lite"/>
    </source>
</evidence>
<dbReference type="SUPFAM" id="SSF52540">
    <property type="entry name" value="P-loop containing nucleoside triphosphate hydrolases"/>
    <property type="match status" value="1"/>
</dbReference>
<dbReference type="PANTHER" id="PTHR43210:SF2">
    <property type="entry name" value="ATP-DEPENDENT DETHIOBIOTIN SYNTHETASE BIOD 2"/>
    <property type="match status" value="1"/>
</dbReference>
<evidence type="ECO:0000256" key="2">
    <source>
        <dbReference type="ARBA" id="ARBA00022598"/>
    </source>
</evidence>
<evidence type="ECO:0000256" key="1">
    <source>
        <dbReference type="ARBA" id="ARBA00022490"/>
    </source>
</evidence>
<feature type="binding site" evidence="9">
    <location>
        <position position="44"/>
    </location>
    <ligand>
        <name>substrate</name>
    </ligand>
</feature>
<dbReference type="GO" id="GO:0000287">
    <property type="term" value="F:magnesium ion binding"/>
    <property type="evidence" value="ECO:0007669"/>
    <property type="project" value="UniProtKB-UniRule"/>
</dbReference>
<protein>
    <recommendedName>
        <fullName evidence="9">ATP-dependent dethiobiotin synthetase BioD</fullName>
        <ecNumber evidence="9">6.3.3.3</ecNumber>
    </recommendedName>
    <alternativeName>
        <fullName evidence="9">DTB synthetase</fullName>
        <shortName evidence="9">DTBS</shortName>
    </alternativeName>
    <alternativeName>
        <fullName evidence="9">Dethiobiotin synthase</fullName>
    </alternativeName>
</protein>
<dbReference type="PIRSF" id="PIRSF006755">
    <property type="entry name" value="DTB_synth"/>
    <property type="match status" value="1"/>
</dbReference>
<dbReference type="Pfam" id="PF13500">
    <property type="entry name" value="AAA_26"/>
    <property type="match status" value="1"/>
</dbReference>
<comment type="similarity">
    <text evidence="9">Belongs to the dethiobiotin synthetase family.</text>
</comment>
<evidence type="ECO:0000256" key="3">
    <source>
        <dbReference type="ARBA" id="ARBA00022723"/>
    </source>
</evidence>
<evidence type="ECO:0000256" key="4">
    <source>
        <dbReference type="ARBA" id="ARBA00022741"/>
    </source>
</evidence>
<feature type="binding site" evidence="9">
    <location>
        <position position="64"/>
    </location>
    <ligand>
        <name>Mg(2+)</name>
        <dbReference type="ChEBI" id="CHEBI:18420"/>
    </ligand>
</feature>
<dbReference type="GO" id="GO:0005524">
    <property type="term" value="F:ATP binding"/>
    <property type="evidence" value="ECO:0007669"/>
    <property type="project" value="UniProtKB-UniRule"/>
</dbReference>
<feature type="binding site" evidence="9">
    <location>
        <position position="116"/>
    </location>
    <ligand>
        <name>Mg(2+)</name>
        <dbReference type="ChEBI" id="CHEBI:18420"/>
    </ligand>
</feature>
<comment type="catalytic activity">
    <reaction evidence="9">
        <text>(7R,8S)-7,8-diammoniononanoate + CO2 + ATP = (4R,5S)-dethiobiotin + ADP + phosphate + 3 H(+)</text>
        <dbReference type="Rhea" id="RHEA:15805"/>
        <dbReference type="ChEBI" id="CHEBI:15378"/>
        <dbReference type="ChEBI" id="CHEBI:16526"/>
        <dbReference type="ChEBI" id="CHEBI:30616"/>
        <dbReference type="ChEBI" id="CHEBI:43474"/>
        <dbReference type="ChEBI" id="CHEBI:149469"/>
        <dbReference type="ChEBI" id="CHEBI:149473"/>
        <dbReference type="ChEBI" id="CHEBI:456216"/>
        <dbReference type="EC" id="6.3.3.3"/>
    </reaction>
</comment>
<feature type="binding site" evidence="9">
    <location>
        <position position="207"/>
    </location>
    <ligand>
        <name>ATP</name>
        <dbReference type="ChEBI" id="CHEBI:30616"/>
    </ligand>
</feature>
<feature type="binding site" evidence="9">
    <location>
        <position position="19"/>
    </location>
    <ligand>
        <name>Mg(2+)</name>
        <dbReference type="ChEBI" id="CHEBI:18420"/>
    </ligand>
</feature>
<dbReference type="GO" id="GO:0004141">
    <property type="term" value="F:dethiobiotin synthase activity"/>
    <property type="evidence" value="ECO:0007669"/>
    <property type="project" value="UniProtKB-UniRule"/>
</dbReference>
<keyword evidence="4 9" id="KW-0547">Nucleotide-binding</keyword>
<evidence type="ECO:0000256" key="8">
    <source>
        <dbReference type="ARBA" id="ARBA00047386"/>
    </source>
</evidence>
<dbReference type="AlphaFoldDB" id="A0A7C3GG79"/>
<feature type="binding site" evidence="9">
    <location>
        <begin position="116"/>
        <end position="119"/>
    </location>
    <ligand>
        <name>ATP</name>
        <dbReference type="ChEBI" id="CHEBI:30616"/>
    </ligand>
</feature>
<dbReference type="Gene3D" id="3.40.50.300">
    <property type="entry name" value="P-loop containing nucleotide triphosphate hydrolases"/>
    <property type="match status" value="1"/>
</dbReference>
<comment type="caution">
    <text evidence="9">Lacks conserved residue(s) required for the propagation of feature annotation.</text>
</comment>
<keyword evidence="6 9" id="KW-0067">ATP-binding</keyword>
<dbReference type="InterPro" id="IPR027417">
    <property type="entry name" value="P-loop_NTPase"/>
</dbReference>
<sequence>MAEGRLIFITGTDTGVGKTYATGLLARAYRELGVRVITVKPVQTGTTEPEDLLLHRRIMGLPPDPPELLSLTCPYLFSYPAAPATAAKREGRRVEIARIVEALRRLRATYEVVLVEGAGGLFVPFTEEHTFLDLIQIFLSPVVVVSAARLGTINHTVLTLEALRLRSLVIPALIYNLHFAEDEYLAEESLADILRIFGPLPVLRIPEFSPESPPAPAVREFLQKTPGLRP</sequence>
<comment type="subunit">
    <text evidence="9">Homodimer.</text>
</comment>
<evidence type="ECO:0000256" key="5">
    <source>
        <dbReference type="ARBA" id="ARBA00022756"/>
    </source>
</evidence>
<proteinExistence type="inferred from homology"/>
<comment type="catalytic activity">
    <reaction evidence="8">
        <text>(7R,8S)-8-amino-7-(carboxyamino)nonanoate + ATP = (4R,5S)-dethiobiotin + ADP + phosphate + H(+)</text>
        <dbReference type="Rhea" id="RHEA:63684"/>
        <dbReference type="ChEBI" id="CHEBI:15378"/>
        <dbReference type="ChEBI" id="CHEBI:30616"/>
        <dbReference type="ChEBI" id="CHEBI:43474"/>
        <dbReference type="ChEBI" id="CHEBI:149470"/>
        <dbReference type="ChEBI" id="CHEBI:149473"/>
        <dbReference type="ChEBI" id="CHEBI:456216"/>
    </reaction>
</comment>
<feature type="binding site" evidence="9">
    <location>
        <begin position="15"/>
        <end position="20"/>
    </location>
    <ligand>
        <name>ATP</name>
        <dbReference type="ChEBI" id="CHEBI:30616"/>
    </ligand>
</feature>
<gene>
    <name evidence="9 11" type="primary">bioD</name>
    <name evidence="11" type="ORF">ENJ40_02510</name>
</gene>
<accession>A0A7C3GG79</accession>
<keyword evidence="1 9" id="KW-0963">Cytoplasm</keyword>
<dbReference type="EC" id="6.3.3.3" evidence="9"/>
<evidence type="ECO:0000256" key="7">
    <source>
        <dbReference type="ARBA" id="ARBA00022842"/>
    </source>
</evidence>
<dbReference type="CDD" id="cd03109">
    <property type="entry name" value="DTBS"/>
    <property type="match status" value="1"/>
</dbReference>
<dbReference type="NCBIfam" id="TIGR00347">
    <property type="entry name" value="bioD"/>
    <property type="match status" value="1"/>
</dbReference>
<reference evidence="11" key="1">
    <citation type="journal article" date="2020" name="mSystems">
        <title>Genome- and Community-Level Interaction Insights into Carbon Utilization and Element Cycling Functions of Hydrothermarchaeota in Hydrothermal Sediment.</title>
        <authorList>
            <person name="Zhou Z."/>
            <person name="Liu Y."/>
            <person name="Xu W."/>
            <person name="Pan J."/>
            <person name="Luo Z.H."/>
            <person name="Li M."/>
        </authorList>
    </citation>
    <scope>NUCLEOTIDE SEQUENCE [LARGE SCALE GENOMIC DNA]</scope>
    <source>
        <strain evidence="11">HyVt-483</strain>
    </source>
</reference>
<comment type="caution">
    <text evidence="11">The sequence shown here is derived from an EMBL/GenBank/DDBJ whole genome shotgun (WGS) entry which is preliminary data.</text>
</comment>
<evidence type="ECO:0000256" key="6">
    <source>
        <dbReference type="ARBA" id="ARBA00022840"/>
    </source>
</evidence>
<dbReference type="InterPro" id="IPR004472">
    <property type="entry name" value="DTB_synth_BioD"/>
</dbReference>
<evidence type="ECO:0000256" key="9">
    <source>
        <dbReference type="HAMAP-Rule" id="MF_00336"/>
    </source>
</evidence>
<name>A0A7C3GG79_9BACT</name>
<keyword evidence="5 9" id="KW-0093">Biotin biosynthesis</keyword>
<comment type="function">
    <text evidence="9">Catalyzes a mechanistically unusual reaction, the ATP-dependent insertion of CO2 between the N7 and N8 nitrogen atoms of 7,8-diaminopelargonic acid (DAPA, also called 7,8-diammoniononanoate) to form a ureido ring.</text>
</comment>
<dbReference type="UniPathway" id="UPA00078">
    <property type="reaction ID" value="UER00161"/>
</dbReference>
<keyword evidence="3 9" id="KW-0479">Metal-binding</keyword>
<dbReference type="HAMAP" id="MF_00336">
    <property type="entry name" value="BioD"/>
    <property type="match status" value="1"/>
</dbReference>
<keyword evidence="2 9" id="KW-0436">Ligase</keyword>
<comment type="cofactor">
    <cofactor evidence="9">
        <name>Mg(2+)</name>
        <dbReference type="ChEBI" id="CHEBI:18420"/>
    </cofactor>
</comment>
<dbReference type="GO" id="GO:0005829">
    <property type="term" value="C:cytosol"/>
    <property type="evidence" value="ECO:0007669"/>
    <property type="project" value="TreeGrafter"/>
</dbReference>
<comment type="subcellular location">
    <subcellularLocation>
        <location evidence="9">Cytoplasm</location>
    </subcellularLocation>
</comment>
<dbReference type="EMBL" id="DRMH01000023">
    <property type="protein sequence ID" value="HFC97319.1"/>
    <property type="molecule type" value="Genomic_DNA"/>
</dbReference>
<dbReference type="PANTHER" id="PTHR43210">
    <property type="entry name" value="DETHIOBIOTIN SYNTHETASE"/>
    <property type="match status" value="1"/>
</dbReference>
<evidence type="ECO:0000313" key="11">
    <source>
        <dbReference type="EMBL" id="HFC97319.1"/>
    </source>
</evidence>